<keyword evidence="2" id="KW-1185">Reference proteome</keyword>
<evidence type="ECO:0000313" key="2">
    <source>
        <dbReference type="Proteomes" id="UP000294588"/>
    </source>
</evidence>
<protein>
    <submittedName>
        <fullName evidence="1">2,3,4,5-tetrahydropyridine-2,6-dicarboxylate N-succinyltransferase</fullName>
        <ecNumber evidence="1">2.3.1.117</ecNumber>
    </submittedName>
</protein>
<reference evidence="1" key="1">
    <citation type="submission" date="2019-03" db="EMBL/GenBank/DDBJ databases">
        <title>Candidatus Syntrophosphaera thermopropionivorans: a novel player in syntrophic propionate oxidation during anaerobic digestion.</title>
        <authorList>
            <person name="Dyksma S."/>
        </authorList>
    </citation>
    <scope>NUCLEOTIDE SEQUENCE</scope>
    <source>
        <strain evidence="1">W5</strain>
    </source>
</reference>
<keyword evidence="1" id="KW-0808">Transferase</keyword>
<dbReference type="Proteomes" id="UP000294588">
    <property type="component" value="Unassembled WGS sequence"/>
</dbReference>
<comment type="caution">
    <text evidence="1">The sequence shown here is derived from an EMBL/GenBank/DDBJ whole genome shotgun (WGS) entry which is preliminary data.</text>
</comment>
<gene>
    <name evidence="1" type="ORF">E0946_05630</name>
</gene>
<accession>A0AC61QIB0</accession>
<proteinExistence type="predicted"/>
<dbReference type="EC" id="2.3.1.117" evidence="1"/>
<keyword evidence="1" id="KW-0012">Acyltransferase</keyword>
<sequence>MNLKDAIIALYNAKPDKYSSADRELFETFIESLDRGEIRACEKTDSGWQVNQWVKMGILIGFRMGALTEYLWSEKKSFFDKDTLPEKVFQLKDQVRIVPGGTSIRKGSYIAKGVTIMPPAFVNIGAYVDSGTLIDSHALVGSCAQIGKNVHLSAGAMIGGVLEPVEARPVVIEDDAFIGGNAGIYQGIIVQQRAVIAAGTIITASTLIYDAVQGEFLQRDSGGSFTIPERAVVVPGSRPLKDTAFQLYCPIIIKYRDAKTEESVKREEDLHIFD</sequence>
<name>A0AC61QIB0_9BACT</name>
<organism evidence="1 2">
    <name type="scientific">Candidatus Syntrophosphaera thermopropionivorans</name>
    <dbReference type="NCBI Taxonomy" id="2593015"/>
    <lineage>
        <taxon>Bacteria</taxon>
        <taxon>Pseudomonadati</taxon>
        <taxon>Candidatus Cloacimonadota</taxon>
        <taxon>Candidatus Cloacimonadia</taxon>
        <taxon>Candidatus Cloacimonadales</taxon>
        <taxon>Candidatus Cloacimonadaceae</taxon>
        <taxon>Candidatus Syntrophosphaera</taxon>
    </lineage>
</organism>
<evidence type="ECO:0000313" key="1">
    <source>
        <dbReference type="EMBL" id="TDF72698.1"/>
    </source>
</evidence>
<dbReference type="EMBL" id="SMOG01000019">
    <property type="protein sequence ID" value="TDF72698.1"/>
    <property type="molecule type" value="Genomic_DNA"/>
</dbReference>